<dbReference type="EMBL" id="GBXM01048750">
    <property type="protein sequence ID" value="JAH59827.1"/>
    <property type="molecule type" value="Transcribed_RNA"/>
</dbReference>
<reference evidence="1" key="1">
    <citation type="submission" date="2014-11" db="EMBL/GenBank/DDBJ databases">
        <authorList>
            <person name="Amaro Gonzalez C."/>
        </authorList>
    </citation>
    <scope>NUCLEOTIDE SEQUENCE</scope>
</reference>
<organism evidence="1">
    <name type="scientific">Anguilla anguilla</name>
    <name type="common">European freshwater eel</name>
    <name type="synonym">Muraena anguilla</name>
    <dbReference type="NCBI Taxonomy" id="7936"/>
    <lineage>
        <taxon>Eukaryota</taxon>
        <taxon>Metazoa</taxon>
        <taxon>Chordata</taxon>
        <taxon>Craniata</taxon>
        <taxon>Vertebrata</taxon>
        <taxon>Euteleostomi</taxon>
        <taxon>Actinopterygii</taxon>
        <taxon>Neopterygii</taxon>
        <taxon>Teleostei</taxon>
        <taxon>Anguilliformes</taxon>
        <taxon>Anguillidae</taxon>
        <taxon>Anguilla</taxon>
    </lineage>
</organism>
<proteinExistence type="predicted"/>
<protein>
    <submittedName>
        <fullName evidence="1">Uncharacterized protein</fullName>
    </submittedName>
</protein>
<evidence type="ECO:0000313" key="1">
    <source>
        <dbReference type="EMBL" id="JAH59827.1"/>
    </source>
</evidence>
<sequence length="27" mass="3384">MFLTMQHSYFNHGKFKKAFLDECKLRY</sequence>
<name>A0A0E9U275_ANGAN</name>
<accession>A0A0E9U275</accession>
<reference evidence="1" key="2">
    <citation type="journal article" date="2015" name="Fish Shellfish Immunol.">
        <title>Early steps in the European eel (Anguilla anguilla)-Vibrio vulnificus interaction in the gills: Role of the RtxA13 toxin.</title>
        <authorList>
            <person name="Callol A."/>
            <person name="Pajuelo D."/>
            <person name="Ebbesson L."/>
            <person name="Teles M."/>
            <person name="MacKenzie S."/>
            <person name="Amaro C."/>
        </authorList>
    </citation>
    <scope>NUCLEOTIDE SEQUENCE</scope>
</reference>
<dbReference type="AlphaFoldDB" id="A0A0E9U275"/>